<dbReference type="AlphaFoldDB" id="A0A397JHF0"/>
<dbReference type="InterPro" id="IPR000719">
    <property type="entry name" value="Prot_kinase_dom"/>
</dbReference>
<dbReference type="InterPro" id="IPR011009">
    <property type="entry name" value="Kinase-like_dom_sf"/>
</dbReference>
<dbReference type="PANTHER" id="PTHR44329">
    <property type="entry name" value="SERINE/THREONINE-PROTEIN KINASE TNNI3K-RELATED"/>
    <property type="match status" value="1"/>
</dbReference>
<dbReference type="EMBL" id="PQFF01000075">
    <property type="protein sequence ID" value="RHZ84584.1"/>
    <property type="molecule type" value="Genomic_DNA"/>
</dbReference>
<dbReference type="SUPFAM" id="SSF56112">
    <property type="entry name" value="Protein kinase-like (PK-like)"/>
    <property type="match status" value="1"/>
</dbReference>
<keyword evidence="3" id="KW-1185">Reference proteome</keyword>
<accession>A0A397JHF0</accession>
<dbReference type="GO" id="GO:0004674">
    <property type="term" value="F:protein serine/threonine kinase activity"/>
    <property type="evidence" value="ECO:0007669"/>
    <property type="project" value="TreeGrafter"/>
</dbReference>
<name>A0A397JHF0_9GLOM</name>
<dbReference type="InterPro" id="IPR001245">
    <property type="entry name" value="Ser-Thr/Tyr_kinase_cat_dom"/>
</dbReference>
<feature type="domain" description="Protein kinase" evidence="1">
    <location>
        <begin position="79"/>
        <end position="316"/>
    </location>
</feature>
<evidence type="ECO:0000313" key="2">
    <source>
        <dbReference type="EMBL" id="RHZ84584.1"/>
    </source>
</evidence>
<dbReference type="Proteomes" id="UP000266861">
    <property type="component" value="Unassembled WGS sequence"/>
</dbReference>
<dbReference type="STRING" id="1348612.A0A397JHF0"/>
<dbReference type="InterPro" id="IPR051681">
    <property type="entry name" value="Ser/Thr_Kinases-Pseudokinases"/>
</dbReference>
<dbReference type="Gene3D" id="1.10.510.10">
    <property type="entry name" value="Transferase(Phosphotransferase) domain 1"/>
    <property type="match status" value="2"/>
</dbReference>
<organism evidence="2 3">
    <name type="scientific">Diversispora epigaea</name>
    <dbReference type="NCBI Taxonomy" id="1348612"/>
    <lineage>
        <taxon>Eukaryota</taxon>
        <taxon>Fungi</taxon>
        <taxon>Fungi incertae sedis</taxon>
        <taxon>Mucoromycota</taxon>
        <taxon>Glomeromycotina</taxon>
        <taxon>Glomeromycetes</taxon>
        <taxon>Diversisporales</taxon>
        <taxon>Diversisporaceae</taxon>
        <taxon>Diversispora</taxon>
    </lineage>
</organism>
<protein>
    <recommendedName>
        <fullName evidence="1">Protein kinase domain-containing protein</fullName>
    </recommendedName>
</protein>
<dbReference type="Pfam" id="PF07714">
    <property type="entry name" value="PK_Tyr_Ser-Thr"/>
    <property type="match status" value="2"/>
</dbReference>
<evidence type="ECO:0000313" key="3">
    <source>
        <dbReference type="Proteomes" id="UP000266861"/>
    </source>
</evidence>
<dbReference type="PROSITE" id="PS50011">
    <property type="entry name" value="PROTEIN_KINASE_DOM"/>
    <property type="match status" value="1"/>
</dbReference>
<evidence type="ECO:0000259" key="1">
    <source>
        <dbReference type="PROSITE" id="PS50011"/>
    </source>
</evidence>
<sequence>MEQNTITNNLNEDDYGICEECGNENTDEYWCLQCNSQRFQQNFGNWSSGNKDLDEIIQESQSNCTGAYSFVEWVPYSKFEDVKYIDKGGFGKIYSAIWKEGPINGWDIQQKQWERSNNEEVALKSLNNSQNITTEFLNEFKTYSKCGYSSIVPCLGITQDPETNNYMFVMQFMKGGNLRNFLKSNFFELSWLDKLKNLFSDETGISKNGKQKVFGVIPYIAPEVLSGDDYLKASDVYGFAMVMFEILTGIPPFYDIPHDKDLAFKICNGYRPEIPSHIAIPRLLVDIMKRCWDAKSEQRPTSKELFGDFYDFKTYIEDEVKESELYKQIEECNRLNLTNSVNNNNTNNLTSYETHPSAIYTSRCINFKNLPKPKNLNEKDDKNTNELTTKDYQITEEFVIEIP</sequence>
<proteinExistence type="predicted"/>
<gene>
    <name evidence="2" type="ORF">Glove_79g88</name>
</gene>
<dbReference type="GO" id="GO:0005524">
    <property type="term" value="F:ATP binding"/>
    <property type="evidence" value="ECO:0007669"/>
    <property type="project" value="InterPro"/>
</dbReference>
<reference evidence="2 3" key="1">
    <citation type="submission" date="2018-08" db="EMBL/GenBank/DDBJ databases">
        <title>Genome and evolution of the arbuscular mycorrhizal fungus Diversispora epigaea (formerly Glomus versiforme) and its bacterial endosymbionts.</title>
        <authorList>
            <person name="Sun X."/>
            <person name="Fei Z."/>
            <person name="Harrison M."/>
        </authorList>
    </citation>
    <scope>NUCLEOTIDE SEQUENCE [LARGE SCALE GENOMIC DNA]</scope>
    <source>
        <strain evidence="2 3">IT104</strain>
    </source>
</reference>
<comment type="caution">
    <text evidence="2">The sequence shown here is derived from an EMBL/GenBank/DDBJ whole genome shotgun (WGS) entry which is preliminary data.</text>
</comment>
<dbReference type="OrthoDB" id="9976756at2759"/>